<dbReference type="InterPro" id="IPR050396">
    <property type="entry name" value="Glycosyltr_51/Transpeptidase"/>
</dbReference>
<dbReference type="SUPFAM" id="SSF53955">
    <property type="entry name" value="Lysozyme-like"/>
    <property type="match status" value="1"/>
</dbReference>
<dbReference type="GO" id="GO:0008955">
    <property type="term" value="F:peptidoglycan glycosyltransferase activity"/>
    <property type="evidence" value="ECO:0007669"/>
    <property type="project" value="UniProtKB-EC"/>
</dbReference>
<evidence type="ECO:0000256" key="11">
    <source>
        <dbReference type="ARBA" id="ARBA00049902"/>
    </source>
</evidence>
<reference evidence="15 16" key="1">
    <citation type="submission" date="2017-08" db="EMBL/GenBank/DDBJ databases">
        <title>Mesorhizobium wenxinae sp. nov., a novel rhizobial species isolated from root nodules of chickpea (Cicer arietinum L.).</title>
        <authorList>
            <person name="Zhang J."/>
        </authorList>
    </citation>
    <scope>NUCLEOTIDE SEQUENCE [LARGE SCALE GENOMIC DNA]</scope>
    <source>
        <strain evidence="16">WYCCWR 10019</strain>
    </source>
</reference>
<dbReference type="EC" id="2.4.99.28" evidence="10"/>
<dbReference type="SUPFAM" id="SSF56601">
    <property type="entry name" value="beta-lactamase/transpeptidase-like"/>
    <property type="match status" value="1"/>
</dbReference>
<comment type="similarity">
    <text evidence="2">In the C-terminal section; belongs to the transpeptidase family.</text>
</comment>
<dbReference type="InterPro" id="IPR036950">
    <property type="entry name" value="PBP_transglycosylase"/>
</dbReference>
<dbReference type="UniPathway" id="UPA00219"/>
<keyword evidence="6" id="KW-0328">Glycosyltransferase</keyword>
<evidence type="ECO:0000256" key="3">
    <source>
        <dbReference type="ARBA" id="ARBA00007739"/>
    </source>
</evidence>
<comment type="pathway">
    <text evidence="1">Cell wall biogenesis; peptidoglycan biosynthesis.</text>
</comment>
<evidence type="ECO:0000259" key="13">
    <source>
        <dbReference type="Pfam" id="PF00912"/>
    </source>
</evidence>
<dbReference type="InterPro" id="IPR011815">
    <property type="entry name" value="PBP_1c"/>
</dbReference>
<dbReference type="Gene3D" id="1.10.3810.10">
    <property type="entry name" value="Biosynthetic peptidoglycan transglycosylase-like"/>
    <property type="match status" value="1"/>
</dbReference>
<keyword evidence="8" id="KW-0378">Hydrolase</keyword>
<dbReference type="Pfam" id="PF00905">
    <property type="entry name" value="Transpeptidase"/>
    <property type="match status" value="1"/>
</dbReference>
<dbReference type="Gene3D" id="3.40.710.10">
    <property type="entry name" value="DD-peptidase/beta-lactamase superfamily"/>
    <property type="match status" value="1"/>
</dbReference>
<name>A0A271KIH3_9HYPH</name>
<evidence type="ECO:0000256" key="5">
    <source>
        <dbReference type="ARBA" id="ARBA00022670"/>
    </source>
</evidence>
<dbReference type="InterPro" id="IPR023346">
    <property type="entry name" value="Lysozyme-like_dom_sf"/>
</dbReference>
<evidence type="ECO:0000256" key="4">
    <source>
        <dbReference type="ARBA" id="ARBA00022645"/>
    </source>
</evidence>
<evidence type="ECO:0000313" key="15">
    <source>
        <dbReference type="EMBL" id="PAP94779.1"/>
    </source>
</evidence>
<dbReference type="GO" id="GO:0006508">
    <property type="term" value="P:proteolysis"/>
    <property type="evidence" value="ECO:0007669"/>
    <property type="project" value="UniProtKB-KW"/>
</dbReference>
<keyword evidence="16" id="KW-1185">Reference proteome</keyword>
<keyword evidence="4" id="KW-0121">Carboxypeptidase</keyword>
<dbReference type="Pfam" id="PF00912">
    <property type="entry name" value="Transgly"/>
    <property type="match status" value="1"/>
</dbReference>
<dbReference type="GO" id="GO:0008658">
    <property type="term" value="F:penicillin binding"/>
    <property type="evidence" value="ECO:0007669"/>
    <property type="project" value="InterPro"/>
</dbReference>
<dbReference type="PANTHER" id="PTHR32282">
    <property type="entry name" value="BINDING PROTEIN TRANSPEPTIDASE, PUTATIVE-RELATED"/>
    <property type="match status" value="1"/>
</dbReference>
<organism evidence="15 16">
    <name type="scientific">Mesorhizobium wenxiniae</name>
    <dbReference type="NCBI Taxonomy" id="2014805"/>
    <lineage>
        <taxon>Bacteria</taxon>
        <taxon>Pseudomonadati</taxon>
        <taxon>Pseudomonadota</taxon>
        <taxon>Alphaproteobacteria</taxon>
        <taxon>Hyphomicrobiales</taxon>
        <taxon>Phyllobacteriaceae</taxon>
        <taxon>Mesorhizobium</taxon>
    </lineage>
</organism>
<comment type="catalytic activity">
    <reaction evidence="11">
        <text>[GlcNAc-(1-&gt;4)-Mur2Ac(oyl-L-Ala-gamma-D-Glu-L-Lys-D-Ala-D-Ala)](n)-di-trans,octa-cis-undecaprenyl diphosphate + beta-D-GlcNAc-(1-&gt;4)-Mur2Ac(oyl-L-Ala-gamma-D-Glu-L-Lys-D-Ala-D-Ala)-di-trans,octa-cis-undecaprenyl diphosphate = [GlcNAc-(1-&gt;4)-Mur2Ac(oyl-L-Ala-gamma-D-Glu-L-Lys-D-Ala-D-Ala)](n+1)-di-trans,octa-cis-undecaprenyl diphosphate + di-trans,octa-cis-undecaprenyl diphosphate + H(+)</text>
        <dbReference type="Rhea" id="RHEA:23708"/>
        <dbReference type="Rhea" id="RHEA-COMP:9602"/>
        <dbReference type="Rhea" id="RHEA-COMP:9603"/>
        <dbReference type="ChEBI" id="CHEBI:15378"/>
        <dbReference type="ChEBI" id="CHEBI:58405"/>
        <dbReference type="ChEBI" id="CHEBI:60033"/>
        <dbReference type="ChEBI" id="CHEBI:78435"/>
        <dbReference type="EC" id="2.4.99.28"/>
    </reaction>
</comment>
<keyword evidence="5" id="KW-0645">Protease</keyword>
<dbReference type="Pfam" id="PF06832">
    <property type="entry name" value="BiPBP_C"/>
    <property type="match status" value="1"/>
</dbReference>
<evidence type="ECO:0000256" key="10">
    <source>
        <dbReference type="ARBA" id="ARBA00044770"/>
    </source>
</evidence>
<evidence type="ECO:0000256" key="7">
    <source>
        <dbReference type="ARBA" id="ARBA00022679"/>
    </source>
</evidence>
<dbReference type="InterPro" id="IPR009647">
    <property type="entry name" value="PBP_C"/>
</dbReference>
<comment type="similarity">
    <text evidence="3">In the N-terminal section; belongs to the glycosyltransferase 51 family.</text>
</comment>
<dbReference type="GO" id="GO:0030288">
    <property type="term" value="C:outer membrane-bounded periplasmic space"/>
    <property type="evidence" value="ECO:0007669"/>
    <property type="project" value="TreeGrafter"/>
</dbReference>
<dbReference type="InterPro" id="IPR012338">
    <property type="entry name" value="Beta-lactam/transpept-like"/>
</dbReference>
<dbReference type="PANTHER" id="PTHR32282:SF15">
    <property type="entry name" value="PENICILLIN-BINDING PROTEIN 1C"/>
    <property type="match status" value="1"/>
</dbReference>
<dbReference type="RefSeq" id="WP_095518707.1">
    <property type="nucleotide sequence ID" value="NZ_NPKH01000020.1"/>
</dbReference>
<accession>A0A271KIH3</accession>
<evidence type="ECO:0000256" key="9">
    <source>
        <dbReference type="ARBA" id="ARBA00023268"/>
    </source>
</evidence>
<dbReference type="GO" id="GO:0004180">
    <property type="term" value="F:carboxypeptidase activity"/>
    <property type="evidence" value="ECO:0007669"/>
    <property type="project" value="UniProtKB-KW"/>
</dbReference>
<evidence type="ECO:0000256" key="8">
    <source>
        <dbReference type="ARBA" id="ARBA00022801"/>
    </source>
</evidence>
<sequence>MRGSAVLYRKILRRSAIAAASLAGFAAIAAGGLWQLDRAFPPPLPAELTVSTEVQDRDGQLLRAFATPDGYWRLATRLDQVDKQLVDMLVIYEDKRFWDHGGVDVLALARAAGQFLNSGRIVSGGSTLSMQLARLAEPRDSRSLGSKIKQLLRALQIERRLTKREILERYLTLAPYGGNLEGVRAASLAYFGKEPKRLTVSEAALLVALPQLPEKRRPDRNLAIAHAARDRVLARMVSSGLLGEREAARAALDDVSGVRRTLPALAAHAAYAALSKAGPGQKLQLTIRKSVQEGLEQVARDAATRLGPRLSVAMVLADARTGEILGEVGSANYFDASRSGWIDMTRIVRSPGSTLKPFIYGLAFEQGLVAQETLIDDSPTDFSGYRPKNFDMGYQGDVSIRQALQLSLNVPAISVLDAVGPARLLARFRQAGVTPILPVNKAPGLAIGLGGVGVTLRDLVQLYAGLANGGKAHTLHDGTEPANAERATATILDDQANWQITDILSGVKPPEGAARRGIAYKTGTSYGYRDAWSVGFDGRYVLGVWVGRPDAGAVPGLSGYVSAAPILFEGFVRSGLAPVPLPGQPAGVTRLRRDDLPVTLERFGSGADGLVQATPTEPAPTIIFPPDGARVDLGTTAARASPLVLKLQGGRAPFRWLANGKPLVGIDRRRSATWQPDGAGYSTLTVIDAVGRAASVKVFVE</sequence>
<dbReference type="InterPro" id="IPR001264">
    <property type="entry name" value="Glyco_trans_51"/>
</dbReference>
<dbReference type="OrthoDB" id="9766909at2"/>
<dbReference type="EMBL" id="NPKH01000020">
    <property type="protein sequence ID" value="PAP94779.1"/>
    <property type="molecule type" value="Genomic_DNA"/>
</dbReference>
<evidence type="ECO:0000313" key="16">
    <source>
        <dbReference type="Proteomes" id="UP000215931"/>
    </source>
</evidence>
<evidence type="ECO:0000256" key="6">
    <source>
        <dbReference type="ARBA" id="ARBA00022676"/>
    </source>
</evidence>
<evidence type="ECO:0000256" key="1">
    <source>
        <dbReference type="ARBA" id="ARBA00004752"/>
    </source>
</evidence>
<dbReference type="NCBIfam" id="TIGR02073">
    <property type="entry name" value="PBP_1c"/>
    <property type="match status" value="1"/>
</dbReference>
<feature type="domain" description="Glycosyl transferase family 51" evidence="13">
    <location>
        <begin position="69"/>
        <end position="236"/>
    </location>
</feature>
<protein>
    <recommendedName>
        <fullName evidence="10">peptidoglycan glycosyltransferase</fullName>
        <ecNumber evidence="10">2.4.99.28</ecNumber>
    </recommendedName>
</protein>
<evidence type="ECO:0000256" key="2">
    <source>
        <dbReference type="ARBA" id="ARBA00007090"/>
    </source>
</evidence>
<dbReference type="Proteomes" id="UP000215931">
    <property type="component" value="Unassembled WGS sequence"/>
</dbReference>
<feature type="domain" description="Penicillin-binding protein transpeptidase" evidence="12">
    <location>
        <begin position="313"/>
        <end position="530"/>
    </location>
</feature>
<evidence type="ECO:0000259" key="14">
    <source>
        <dbReference type="Pfam" id="PF06832"/>
    </source>
</evidence>
<keyword evidence="9" id="KW-0511">Multifunctional enzyme</keyword>
<dbReference type="AlphaFoldDB" id="A0A271KIH3"/>
<dbReference type="GO" id="GO:0009252">
    <property type="term" value="P:peptidoglycan biosynthetic process"/>
    <property type="evidence" value="ECO:0007669"/>
    <property type="project" value="UniProtKB-UniPathway"/>
</dbReference>
<keyword evidence="7" id="KW-0808">Transferase</keyword>
<evidence type="ECO:0000259" key="12">
    <source>
        <dbReference type="Pfam" id="PF00905"/>
    </source>
</evidence>
<feature type="domain" description="Penicillin-binding C-terminal" evidence="14">
    <location>
        <begin position="613"/>
        <end position="698"/>
    </location>
</feature>
<proteinExistence type="inferred from homology"/>
<dbReference type="InterPro" id="IPR001460">
    <property type="entry name" value="PCN-bd_Tpept"/>
</dbReference>
<gene>
    <name evidence="15" type="primary">pbpC</name>
    <name evidence="15" type="ORF">CIT31_11600</name>
</gene>
<comment type="caution">
    <text evidence="15">The sequence shown here is derived from an EMBL/GenBank/DDBJ whole genome shotgun (WGS) entry which is preliminary data.</text>
</comment>